<dbReference type="Proteomes" id="UP000444721">
    <property type="component" value="Unassembled WGS sequence"/>
</dbReference>
<dbReference type="InterPro" id="IPR015943">
    <property type="entry name" value="WD40/YVTN_repeat-like_dom_sf"/>
</dbReference>
<protein>
    <submittedName>
        <fullName evidence="2">Uncharacterized protein</fullName>
    </submittedName>
</protein>
<dbReference type="OrthoDB" id="10361364at2759"/>
<dbReference type="VEuPathDB" id="AmoebaDB:NfTy_022420"/>
<name>A0A6A5C4J5_NAEFO</name>
<accession>A0A6A5C4J5</accession>
<keyword evidence="3" id="KW-1185">Reference proteome</keyword>
<dbReference type="VEuPathDB" id="AmoebaDB:NF0129590"/>
<dbReference type="VEuPathDB" id="AmoebaDB:FDP41_011882"/>
<gene>
    <name evidence="2" type="ORF">FDP41_011882</name>
</gene>
<organism evidence="2 3">
    <name type="scientific">Naegleria fowleri</name>
    <name type="common">Brain eating amoeba</name>
    <dbReference type="NCBI Taxonomy" id="5763"/>
    <lineage>
        <taxon>Eukaryota</taxon>
        <taxon>Discoba</taxon>
        <taxon>Heterolobosea</taxon>
        <taxon>Tetramitia</taxon>
        <taxon>Eutetramitia</taxon>
        <taxon>Vahlkampfiidae</taxon>
        <taxon>Naegleria</taxon>
    </lineage>
</organism>
<proteinExistence type="predicted"/>
<evidence type="ECO:0000313" key="2">
    <source>
        <dbReference type="EMBL" id="KAF0982021.1"/>
    </source>
</evidence>
<reference evidence="2 3" key="1">
    <citation type="journal article" date="2019" name="Sci. Rep.">
        <title>Nanopore sequencing improves the draft genome of the human pathogenic amoeba Naegleria fowleri.</title>
        <authorList>
            <person name="Liechti N."/>
            <person name="Schurch N."/>
            <person name="Bruggmann R."/>
            <person name="Wittwer M."/>
        </authorList>
    </citation>
    <scope>NUCLEOTIDE SEQUENCE [LARGE SCALE GENOMIC DNA]</scope>
    <source>
        <strain evidence="2 3">ATCC 30894</strain>
    </source>
</reference>
<dbReference type="InterPro" id="IPR036322">
    <property type="entry name" value="WD40_repeat_dom_sf"/>
</dbReference>
<feature type="compositionally biased region" description="Polar residues" evidence="1">
    <location>
        <begin position="21"/>
        <end position="30"/>
    </location>
</feature>
<dbReference type="Gene3D" id="2.130.10.10">
    <property type="entry name" value="YVTN repeat-like/Quinoprotein amine dehydrogenase"/>
    <property type="match status" value="1"/>
</dbReference>
<dbReference type="AlphaFoldDB" id="A0A6A5C4J5"/>
<feature type="region of interest" description="Disordered" evidence="1">
    <location>
        <begin position="1"/>
        <end position="35"/>
    </location>
</feature>
<sequence>MHNTRRRITPTLLTEADEGLESSNTSNLRTSNEEDNLPYQEKIIMSSDIRNGSEPILKTNIDISLLFHAYGTTRRHNSKEGKYTFHVLPPSITLKNSNSSNLNVVYEHRNYLKIASMTCPEDIRNKLHPSFVHKYKSFKFLDEFPSISESSLSICNYQDKDATLSIKEKLEIYGCISITSSDSNAYFLIAKDGTNSLKAFEFDENSTFKRQVILIENISSPIGAVDVQDPLVLVASNTRVYMFNIATLALQTDVTSMDSFNITGKDISLCFPTCICGNQNQFYLGSEQGQVIYGRFQSQIEAKQVYSLRQPVVSIFHLKLDRQELLLIVGTQKIVTTTVMNNAIFAISSGSSSKSQKKKNFLTEQQEQSLVDMENSEECVIKCCLNHDHSLLATISTLGNVKIFRLPSLELIFCANFKHTTSSIQRGVGINTTQFECATFCFARNMNNHKLYLVLCTTDGLIYCFSPILL</sequence>
<dbReference type="RefSeq" id="XP_044566734.1">
    <property type="nucleotide sequence ID" value="XM_044702340.1"/>
</dbReference>
<dbReference type="SUPFAM" id="SSF50978">
    <property type="entry name" value="WD40 repeat-like"/>
    <property type="match status" value="1"/>
</dbReference>
<comment type="caution">
    <text evidence="2">The sequence shown here is derived from an EMBL/GenBank/DDBJ whole genome shotgun (WGS) entry which is preliminary data.</text>
</comment>
<evidence type="ECO:0000256" key="1">
    <source>
        <dbReference type="SAM" id="MobiDB-lite"/>
    </source>
</evidence>
<dbReference type="GeneID" id="68119097"/>
<dbReference type="EMBL" id="VFQX01000012">
    <property type="protein sequence ID" value="KAF0982021.1"/>
    <property type="molecule type" value="Genomic_DNA"/>
</dbReference>
<evidence type="ECO:0000313" key="3">
    <source>
        <dbReference type="Proteomes" id="UP000444721"/>
    </source>
</evidence>